<evidence type="ECO:0000259" key="9">
    <source>
        <dbReference type="PROSITE" id="PS50850"/>
    </source>
</evidence>
<dbReference type="InterPro" id="IPR004812">
    <property type="entry name" value="Efflux_drug-R_Bcr/CmlA"/>
</dbReference>
<dbReference type="AlphaFoldDB" id="A0A162LTN5"/>
<name>A0A162LTN5_9PROT</name>
<dbReference type="NCBIfam" id="TIGR00710">
    <property type="entry name" value="efflux_Bcr_CflA"/>
    <property type="match status" value="1"/>
</dbReference>
<dbReference type="Proteomes" id="UP000075787">
    <property type="component" value="Unassembled WGS sequence"/>
</dbReference>
<feature type="transmembrane region" description="Helical" evidence="8">
    <location>
        <begin position="114"/>
        <end position="135"/>
    </location>
</feature>
<feature type="transmembrane region" description="Helical" evidence="8">
    <location>
        <begin position="177"/>
        <end position="197"/>
    </location>
</feature>
<protein>
    <recommendedName>
        <fullName evidence="8">Bcr/CflA family efflux transporter</fullName>
    </recommendedName>
</protein>
<feature type="transmembrane region" description="Helical" evidence="8">
    <location>
        <begin position="89"/>
        <end position="108"/>
    </location>
</feature>
<dbReference type="InterPro" id="IPR011701">
    <property type="entry name" value="MFS"/>
</dbReference>
<dbReference type="OrthoDB" id="9800416at2"/>
<dbReference type="PROSITE" id="PS00216">
    <property type="entry name" value="SUGAR_TRANSPORT_1"/>
    <property type="match status" value="1"/>
</dbReference>
<evidence type="ECO:0000256" key="3">
    <source>
        <dbReference type="ARBA" id="ARBA00022448"/>
    </source>
</evidence>
<keyword evidence="6 8" id="KW-1133">Transmembrane helix</keyword>
<dbReference type="InterPro" id="IPR020846">
    <property type="entry name" value="MFS_dom"/>
</dbReference>
<feature type="transmembrane region" description="Helical" evidence="8">
    <location>
        <begin position="350"/>
        <end position="375"/>
    </location>
</feature>
<feature type="transmembrane region" description="Helical" evidence="8">
    <location>
        <begin position="227"/>
        <end position="251"/>
    </location>
</feature>
<evidence type="ECO:0000313" key="10">
    <source>
        <dbReference type="EMBL" id="KYO57030.1"/>
    </source>
</evidence>
<feature type="transmembrane region" description="Helical" evidence="8">
    <location>
        <begin position="59"/>
        <end position="77"/>
    </location>
</feature>
<dbReference type="GO" id="GO:0005886">
    <property type="term" value="C:plasma membrane"/>
    <property type="evidence" value="ECO:0007669"/>
    <property type="project" value="UniProtKB-SubCell"/>
</dbReference>
<dbReference type="GO" id="GO:0042910">
    <property type="term" value="F:xenobiotic transmembrane transporter activity"/>
    <property type="evidence" value="ECO:0007669"/>
    <property type="project" value="InterPro"/>
</dbReference>
<keyword evidence="4" id="KW-1003">Cell membrane</keyword>
<sequence length="404" mass="40406">MSAAETATPAAATAAPRRLSGGMLALLAGLAALGTLSTNIILPAFPSMAAALDVPARDLGLTLTSFFLAFAVGQLVVGPTSDRFGRRPLVLGGLMLFVIGSAICWAAPDFGTLITGRVVQAAGVCAASVLSRAIARDLYDGEALARALALTMVAMAAAPGFSPLLGSALDTAFGWRAAFVLVGVAGILLAIAHLTVVGETHPADRRRPAGIGGIARAYVELARDRRFILPASAVSLVLGGLYAFFGATPAILMTGMGFTSLELGLFFAATVFVVFGAGFAAPRLAHVFGAGRVARAGTLLALAGGLALAAGGSTPGIAIFTAALSVFLFGMGLVNPLGTAITLQPFGSRAGLASALLGFLQMAMAALATLLVTALPLPQTLAMAVVLTGASGLAALAFTAQGNK</sequence>
<evidence type="ECO:0000256" key="7">
    <source>
        <dbReference type="ARBA" id="ARBA00023136"/>
    </source>
</evidence>
<dbReference type="InterPro" id="IPR036259">
    <property type="entry name" value="MFS_trans_sf"/>
</dbReference>
<gene>
    <name evidence="10" type="ORF">AUP44_21350</name>
</gene>
<dbReference type="RefSeq" id="WP_062761735.1">
    <property type="nucleotide sequence ID" value="NZ_CP121045.1"/>
</dbReference>
<dbReference type="PROSITE" id="PS50850">
    <property type="entry name" value="MFS"/>
    <property type="match status" value="1"/>
</dbReference>
<proteinExistence type="inferred from homology"/>
<dbReference type="EMBL" id="LPZR01000034">
    <property type="protein sequence ID" value="KYO57030.1"/>
    <property type="molecule type" value="Genomic_DNA"/>
</dbReference>
<dbReference type="PANTHER" id="PTHR23502">
    <property type="entry name" value="MAJOR FACILITATOR SUPERFAMILY"/>
    <property type="match status" value="1"/>
</dbReference>
<feature type="domain" description="Major facilitator superfamily (MFS) profile" evidence="9">
    <location>
        <begin position="23"/>
        <end position="404"/>
    </location>
</feature>
<comment type="similarity">
    <text evidence="2 8">Belongs to the major facilitator superfamily. Bcr/CmlA family.</text>
</comment>
<dbReference type="PANTHER" id="PTHR23502:SF132">
    <property type="entry name" value="POLYAMINE TRANSPORTER 2-RELATED"/>
    <property type="match status" value="1"/>
</dbReference>
<dbReference type="InterPro" id="IPR005829">
    <property type="entry name" value="Sugar_transporter_CS"/>
</dbReference>
<feature type="transmembrane region" description="Helical" evidence="8">
    <location>
        <begin position="263"/>
        <end position="281"/>
    </location>
</feature>
<dbReference type="CDD" id="cd17320">
    <property type="entry name" value="MFS_MdfA_MDR_like"/>
    <property type="match status" value="1"/>
</dbReference>
<keyword evidence="5 8" id="KW-0812">Transmembrane</keyword>
<evidence type="ECO:0000256" key="1">
    <source>
        <dbReference type="ARBA" id="ARBA00004651"/>
    </source>
</evidence>
<feature type="transmembrane region" description="Helical" evidence="8">
    <location>
        <begin position="317"/>
        <end position="338"/>
    </location>
</feature>
<comment type="subcellular location">
    <subcellularLocation>
        <location evidence="8">Cell inner membrane</location>
        <topology evidence="8">Multi-pass membrane protein</topology>
    </subcellularLocation>
    <subcellularLocation>
        <location evidence="1">Cell membrane</location>
        <topology evidence="1">Multi-pass membrane protein</topology>
    </subcellularLocation>
</comment>
<dbReference type="Gene3D" id="1.20.1720.10">
    <property type="entry name" value="Multidrug resistance protein D"/>
    <property type="match status" value="1"/>
</dbReference>
<evidence type="ECO:0000313" key="11">
    <source>
        <dbReference type="Proteomes" id="UP000075787"/>
    </source>
</evidence>
<feature type="transmembrane region" description="Helical" evidence="8">
    <location>
        <begin position="24"/>
        <end position="47"/>
    </location>
</feature>
<feature type="transmembrane region" description="Helical" evidence="8">
    <location>
        <begin position="147"/>
        <end position="165"/>
    </location>
</feature>
<keyword evidence="8" id="KW-0997">Cell inner membrane</keyword>
<evidence type="ECO:0000256" key="5">
    <source>
        <dbReference type="ARBA" id="ARBA00022692"/>
    </source>
</evidence>
<dbReference type="GO" id="GO:1990961">
    <property type="term" value="P:xenobiotic detoxification by transmembrane export across the plasma membrane"/>
    <property type="evidence" value="ECO:0007669"/>
    <property type="project" value="InterPro"/>
</dbReference>
<feature type="transmembrane region" description="Helical" evidence="8">
    <location>
        <begin position="381"/>
        <end position="400"/>
    </location>
</feature>
<keyword evidence="3 8" id="KW-0813">Transport</keyword>
<evidence type="ECO:0000256" key="4">
    <source>
        <dbReference type="ARBA" id="ARBA00022475"/>
    </source>
</evidence>
<dbReference type="GeneID" id="97240041"/>
<organism evidence="10 11">
    <name type="scientific">Tistrella mobilis</name>
    <dbReference type="NCBI Taxonomy" id="171437"/>
    <lineage>
        <taxon>Bacteria</taxon>
        <taxon>Pseudomonadati</taxon>
        <taxon>Pseudomonadota</taxon>
        <taxon>Alphaproteobacteria</taxon>
        <taxon>Geminicoccales</taxon>
        <taxon>Geminicoccaceae</taxon>
        <taxon>Tistrella</taxon>
    </lineage>
</organism>
<feature type="transmembrane region" description="Helical" evidence="8">
    <location>
        <begin position="293"/>
        <end position="311"/>
    </location>
</feature>
<evidence type="ECO:0000256" key="6">
    <source>
        <dbReference type="ARBA" id="ARBA00022989"/>
    </source>
</evidence>
<evidence type="ECO:0000256" key="8">
    <source>
        <dbReference type="RuleBase" id="RU365088"/>
    </source>
</evidence>
<dbReference type="Pfam" id="PF07690">
    <property type="entry name" value="MFS_1"/>
    <property type="match status" value="1"/>
</dbReference>
<comment type="caution">
    <text evidence="10">The sequence shown here is derived from an EMBL/GenBank/DDBJ whole genome shotgun (WGS) entry which is preliminary data.</text>
</comment>
<dbReference type="SUPFAM" id="SSF103473">
    <property type="entry name" value="MFS general substrate transporter"/>
    <property type="match status" value="1"/>
</dbReference>
<evidence type="ECO:0000256" key="2">
    <source>
        <dbReference type="ARBA" id="ARBA00006236"/>
    </source>
</evidence>
<accession>A0A162LTN5</accession>
<keyword evidence="7 8" id="KW-0472">Membrane</keyword>
<reference evidence="10 11" key="1">
    <citation type="submission" date="2015-12" db="EMBL/GenBank/DDBJ databases">
        <title>Genome sequence of Tistrella mobilis MCCC 1A02139.</title>
        <authorList>
            <person name="Lu L."/>
            <person name="Lai Q."/>
            <person name="Shao Z."/>
            <person name="Qian P."/>
        </authorList>
    </citation>
    <scope>NUCLEOTIDE SEQUENCE [LARGE SCALE GENOMIC DNA]</scope>
    <source>
        <strain evidence="10 11">MCCC 1A02139</strain>
    </source>
</reference>